<dbReference type="InterPro" id="IPR029025">
    <property type="entry name" value="T3SS_substrate_exporter_C"/>
</dbReference>
<sequence length="107" mass="11915">MAESFNQFQNKKNTNPKNKTAIALGYNPDEAAPKIIATGKGYLADKILRKANENKIPVHKDEQLAATLSKLDVGDYIPPELYDVVSEILLFVDNMDRIKSKVLPKGE</sequence>
<feature type="region of interest" description="Disordered" evidence="1">
    <location>
        <begin position="1"/>
        <end position="21"/>
    </location>
</feature>
<proteinExistence type="predicted"/>
<dbReference type="RefSeq" id="WP_161839044.1">
    <property type="nucleotide sequence ID" value="NZ_CP048000.1"/>
</dbReference>
<reference evidence="2 3" key="1">
    <citation type="submission" date="2020-01" db="EMBL/GenBank/DDBJ databases">
        <title>Genome analysis of Anaerocolumna sp. CBA3638.</title>
        <authorList>
            <person name="Kim J."/>
            <person name="Roh S.W."/>
        </authorList>
    </citation>
    <scope>NUCLEOTIDE SEQUENCE [LARGE SCALE GENOMIC DNA]</scope>
    <source>
        <strain evidence="2 3">CBA3638</strain>
    </source>
</reference>
<dbReference type="Proteomes" id="UP000464314">
    <property type="component" value="Chromosome"/>
</dbReference>
<organism evidence="2 3">
    <name type="scientific">Anaerocolumna sedimenticola</name>
    <dbReference type="NCBI Taxonomy" id="2696063"/>
    <lineage>
        <taxon>Bacteria</taxon>
        <taxon>Bacillati</taxon>
        <taxon>Bacillota</taxon>
        <taxon>Clostridia</taxon>
        <taxon>Lachnospirales</taxon>
        <taxon>Lachnospiraceae</taxon>
        <taxon>Anaerocolumna</taxon>
    </lineage>
</organism>
<protein>
    <submittedName>
        <fullName evidence="2">Flagellar biosynthesis protein FlhB</fullName>
    </submittedName>
</protein>
<keyword evidence="2" id="KW-0966">Cell projection</keyword>
<dbReference type="PANTHER" id="PTHR30531:SF12">
    <property type="entry name" value="FLAGELLAR BIOSYNTHETIC PROTEIN FLHB"/>
    <property type="match status" value="1"/>
</dbReference>
<feature type="compositionally biased region" description="Low complexity" evidence="1">
    <location>
        <begin position="1"/>
        <end position="20"/>
    </location>
</feature>
<dbReference type="EMBL" id="CP048000">
    <property type="protein sequence ID" value="QHQ62219.1"/>
    <property type="molecule type" value="Genomic_DNA"/>
</dbReference>
<name>A0A6P1TPT1_9FIRM</name>
<accession>A0A6P1TPT1</accession>
<gene>
    <name evidence="2" type="ORF">Ana3638_16700</name>
</gene>
<dbReference type="InterPro" id="IPR006135">
    <property type="entry name" value="T3SS_substrate_exporter"/>
</dbReference>
<keyword evidence="2" id="KW-0282">Flagellum</keyword>
<dbReference type="Gene3D" id="3.40.1690.10">
    <property type="entry name" value="secretion proteins EscU"/>
    <property type="match status" value="1"/>
</dbReference>
<keyword evidence="2" id="KW-0969">Cilium</keyword>
<evidence type="ECO:0000313" key="3">
    <source>
        <dbReference type="Proteomes" id="UP000464314"/>
    </source>
</evidence>
<evidence type="ECO:0000256" key="1">
    <source>
        <dbReference type="SAM" id="MobiDB-lite"/>
    </source>
</evidence>
<evidence type="ECO:0000313" key="2">
    <source>
        <dbReference type="EMBL" id="QHQ62219.1"/>
    </source>
</evidence>
<dbReference type="AlphaFoldDB" id="A0A6P1TPT1"/>
<dbReference type="Pfam" id="PF01312">
    <property type="entry name" value="Bac_export_2"/>
    <property type="match status" value="1"/>
</dbReference>
<keyword evidence="3" id="KW-1185">Reference proteome</keyword>
<dbReference type="KEGG" id="anr:Ana3638_16700"/>
<dbReference type="GO" id="GO:0005886">
    <property type="term" value="C:plasma membrane"/>
    <property type="evidence" value="ECO:0007669"/>
    <property type="project" value="TreeGrafter"/>
</dbReference>
<dbReference type="SUPFAM" id="SSF160544">
    <property type="entry name" value="EscU C-terminal domain-like"/>
    <property type="match status" value="1"/>
</dbReference>
<dbReference type="PANTHER" id="PTHR30531">
    <property type="entry name" value="FLAGELLAR BIOSYNTHETIC PROTEIN FLHB"/>
    <property type="match status" value="1"/>
</dbReference>
<dbReference type="GO" id="GO:0009306">
    <property type="term" value="P:protein secretion"/>
    <property type="evidence" value="ECO:0007669"/>
    <property type="project" value="InterPro"/>
</dbReference>